<dbReference type="PANTHER" id="PTHR37841:SF1">
    <property type="entry name" value="DUF3298 DOMAIN-CONTAINING PROTEIN"/>
    <property type="match status" value="1"/>
</dbReference>
<evidence type="ECO:0008006" key="3">
    <source>
        <dbReference type="Google" id="ProtNLM"/>
    </source>
</evidence>
<keyword evidence="2" id="KW-1185">Reference proteome</keyword>
<dbReference type="EMBL" id="BAABDK010000026">
    <property type="protein sequence ID" value="GAA4045295.1"/>
    <property type="molecule type" value="Genomic_DNA"/>
</dbReference>
<sequence>MIDQQGRVVVPLRFQRLELTNHPNGWLRVRLNGHWGLIDSTGQVQLEPSYDEIEPFSDGMAAVKQTGKWGFIDLAGREVIAPMYSHVWRSFHEGFAAVDTTTQPNKNAVGFINKQNQAITAFKYAYPFCVNRRNTHSRDYTSYYQFRCGYALVRNNNCETGVIDTLGREVLPVRFYRIEITDSTLVGHRNKQQMTYKTPR</sequence>
<proteinExistence type="predicted"/>
<organism evidence="1 2">
    <name type="scientific">Hymenobacter glaciei</name>
    <dbReference type="NCBI Taxonomy" id="877209"/>
    <lineage>
        <taxon>Bacteria</taxon>
        <taxon>Pseudomonadati</taxon>
        <taxon>Bacteroidota</taxon>
        <taxon>Cytophagia</taxon>
        <taxon>Cytophagales</taxon>
        <taxon>Hymenobacteraceae</taxon>
        <taxon>Hymenobacter</taxon>
    </lineage>
</organism>
<evidence type="ECO:0000313" key="2">
    <source>
        <dbReference type="Proteomes" id="UP001501469"/>
    </source>
</evidence>
<comment type="caution">
    <text evidence="1">The sequence shown here is derived from an EMBL/GenBank/DDBJ whole genome shotgun (WGS) entry which is preliminary data.</text>
</comment>
<dbReference type="Pfam" id="PF14903">
    <property type="entry name" value="WG_beta_rep"/>
    <property type="match status" value="2"/>
</dbReference>
<reference evidence="2" key="1">
    <citation type="journal article" date="2019" name="Int. J. Syst. Evol. Microbiol.">
        <title>The Global Catalogue of Microorganisms (GCM) 10K type strain sequencing project: providing services to taxonomists for standard genome sequencing and annotation.</title>
        <authorList>
            <consortium name="The Broad Institute Genomics Platform"/>
            <consortium name="The Broad Institute Genome Sequencing Center for Infectious Disease"/>
            <person name="Wu L."/>
            <person name="Ma J."/>
        </authorList>
    </citation>
    <scope>NUCLEOTIDE SEQUENCE [LARGE SCALE GENOMIC DNA]</scope>
    <source>
        <strain evidence="2">JCM 17225</strain>
    </source>
</reference>
<gene>
    <name evidence="1" type="ORF">GCM10022409_34150</name>
</gene>
<dbReference type="PANTHER" id="PTHR37841">
    <property type="entry name" value="GLR2918 PROTEIN"/>
    <property type="match status" value="1"/>
</dbReference>
<name>A0ABP7UJY9_9BACT</name>
<evidence type="ECO:0000313" key="1">
    <source>
        <dbReference type="EMBL" id="GAA4045295.1"/>
    </source>
</evidence>
<dbReference type="InterPro" id="IPR032774">
    <property type="entry name" value="WG_beta_rep"/>
</dbReference>
<accession>A0ABP7UJY9</accession>
<dbReference type="Proteomes" id="UP001501469">
    <property type="component" value="Unassembled WGS sequence"/>
</dbReference>
<protein>
    <recommendedName>
        <fullName evidence="3">WG repeat-containing protein</fullName>
    </recommendedName>
</protein>